<keyword evidence="3" id="KW-1185">Reference proteome</keyword>
<protein>
    <submittedName>
        <fullName evidence="2">Uncharacterized protein</fullName>
    </submittedName>
</protein>
<accession>A0A9P0KRF7</accession>
<reference evidence="2" key="1">
    <citation type="submission" date="2022-03" db="EMBL/GenBank/DDBJ databases">
        <authorList>
            <person name="Sayadi A."/>
        </authorList>
    </citation>
    <scope>NUCLEOTIDE SEQUENCE</scope>
</reference>
<evidence type="ECO:0000256" key="1">
    <source>
        <dbReference type="SAM" id="MobiDB-lite"/>
    </source>
</evidence>
<dbReference type="Proteomes" id="UP001152888">
    <property type="component" value="Unassembled WGS sequence"/>
</dbReference>
<organism evidence="2 3">
    <name type="scientific">Acanthoscelides obtectus</name>
    <name type="common">Bean weevil</name>
    <name type="synonym">Bruchus obtectus</name>
    <dbReference type="NCBI Taxonomy" id="200917"/>
    <lineage>
        <taxon>Eukaryota</taxon>
        <taxon>Metazoa</taxon>
        <taxon>Ecdysozoa</taxon>
        <taxon>Arthropoda</taxon>
        <taxon>Hexapoda</taxon>
        <taxon>Insecta</taxon>
        <taxon>Pterygota</taxon>
        <taxon>Neoptera</taxon>
        <taxon>Endopterygota</taxon>
        <taxon>Coleoptera</taxon>
        <taxon>Polyphaga</taxon>
        <taxon>Cucujiformia</taxon>
        <taxon>Chrysomeloidea</taxon>
        <taxon>Chrysomelidae</taxon>
        <taxon>Bruchinae</taxon>
        <taxon>Bruchini</taxon>
        <taxon>Acanthoscelides</taxon>
    </lineage>
</organism>
<feature type="region of interest" description="Disordered" evidence="1">
    <location>
        <begin position="105"/>
        <end position="139"/>
    </location>
</feature>
<comment type="caution">
    <text evidence="2">The sequence shown here is derived from an EMBL/GenBank/DDBJ whole genome shotgun (WGS) entry which is preliminary data.</text>
</comment>
<evidence type="ECO:0000313" key="2">
    <source>
        <dbReference type="EMBL" id="CAH1982396.1"/>
    </source>
</evidence>
<proteinExistence type="predicted"/>
<name>A0A9P0KRF7_ACAOB</name>
<dbReference type="EMBL" id="CAKOFQ010006921">
    <property type="protein sequence ID" value="CAH1982396.1"/>
    <property type="molecule type" value="Genomic_DNA"/>
</dbReference>
<evidence type="ECO:0000313" key="3">
    <source>
        <dbReference type="Proteomes" id="UP001152888"/>
    </source>
</evidence>
<dbReference type="AlphaFoldDB" id="A0A9P0KRF7"/>
<feature type="compositionally biased region" description="Basic and acidic residues" evidence="1">
    <location>
        <begin position="107"/>
        <end position="133"/>
    </location>
</feature>
<sequence length="183" mass="20973">MPQELMKPTFTNPYGLHHASYVFGFTSDFGFIIGISVGKEQATLILFGMVEGQIQSFEYTTCIAYPITRPSCRIDNQPTFDTRLGRFATTHGPIQQYIPIMQKRRNEKQQEAECGADLRDRQASPSYADDRSRSYTQPALGPIPLSSYLYETDAATNDHHQHSYEPYLANRIRERRYHGLQVD</sequence>
<gene>
    <name evidence="2" type="ORF">ACAOBT_LOCUS14987</name>
</gene>